<keyword evidence="2" id="KW-0560">Oxidoreductase</keyword>
<keyword evidence="3" id="KW-0812">Transmembrane</keyword>
<dbReference type="Pfam" id="PF08022">
    <property type="entry name" value="FAD_binding_8"/>
    <property type="match status" value="1"/>
</dbReference>
<dbReference type="SUPFAM" id="SSF63380">
    <property type="entry name" value="Riboflavin synthase domain-like"/>
    <property type="match status" value="1"/>
</dbReference>
<keyword evidence="1" id="KW-0813">Transport</keyword>
<dbReference type="PANTHER" id="PTHR11972">
    <property type="entry name" value="NADPH OXIDASE"/>
    <property type="match status" value="1"/>
</dbReference>
<feature type="transmembrane region" description="Helical" evidence="3">
    <location>
        <begin position="25"/>
        <end position="41"/>
    </location>
</feature>
<proteinExistence type="predicted"/>
<name>F4S9J7_MELLP</name>
<dbReference type="InterPro" id="IPR039261">
    <property type="entry name" value="FNR_nucleotide-bd"/>
</dbReference>
<dbReference type="Gene3D" id="2.40.30.10">
    <property type="entry name" value="Translation factors"/>
    <property type="match status" value="1"/>
</dbReference>
<dbReference type="RefSeq" id="XP_007418067.1">
    <property type="nucleotide sequence ID" value="XM_007418005.1"/>
</dbReference>
<evidence type="ECO:0000313" key="6">
    <source>
        <dbReference type="Proteomes" id="UP000001072"/>
    </source>
</evidence>
<dbReference type="GO" id="GO:0043020">
    <property type="term" value="C:NADPH oxidase complex"/>
    <property type="evidence" value="ECO:0007669"/>
    <property type="project" value="TreeGrafter"/>
</dbReference>
<dbReference type="VEuPathDB" id="FungiDB:MELLADRAFT_95496"/>
<dbReference type="InParanoid" id="F4S9J7"/>
<dbReference type="PROSITE" id="PS51384">
    <property type="entry name" value="FAD_FR"/>
    <property type="match status" value="1"/>
</dbReference>
<organism evidence="6">
    <name type="scientific">Melampsora larici-populina (strain 98AG31 / pathotype 3-4-7)</name>
    <name type="common">Poplar leaf rust fungus</name>
    <dbReference type="NCBI Taxonomy" id="747676"/>
    <lineage>
        <taxon>Eukaryota</taxon>
        <taxon>Fungi</taxon>
        <taxon>Dikarya</taxon>
        <taxon>Basidiomycota</taxon>
        <taxon>Pucciniomycotina</taxon>
        <taxon>Pucciniomycetes</taxon>
        <taxon>Pucciniales</taxon>
        <taxon>Melampsoraceae</taxon>
        <taxon>Melampsora</taxon>
    </lineage>
</organism>
<dbReference type="eggNOG" id="KOG0039">
    <property type="taxonomic scope" value="Eukaryota"/>
</dbReference>
<dbReference type="HOGENOM" id="CLU_005646_3_0_1"/>
<dbReference type="InterPro" id="IPR000778">
    <property type="entry name" value="Cyt_b245_heavy_chain"/>
</dbReference>
<keyword evidence="1" id="KW-0249">Electron transport</keyword>
<accession>F4S9J7</accession>
<dbReference type="GO" id="GO:0042554">
    <property type="term" value="P:superoxide anion generation"/>
    <property type="evidence" value="ECO:0007669"/>
    <property type="project" value="TreeGrafter"/>
</dbReference>
<dbReference type="AlphaFoldDB" id="F4S9J7"/>
<evidence type="ECO:0000256" key="1">
    <source>
        <dbReference type="ARBA" id="ARBA00022982"/>
    </source>
</evidence>
<feature type="domain" description="FAD-binding FR-type" evidence="4">
    <location>
        <begin position="114"/>
        <end position="247"/>
    </location>
</feature>
<reference evidence="6" key="1">
    <citation type="journal article" date="2011" name="Proc. Natl. Acad. Sci. U.S.A.">
        <title>Obligate biotrophy features unraveled by the genomic analysis of rust fungi.</title>
        <authorList>
            <person name="Duplessis S."/>
            <person name="Cuomo C.A."/>
            <person name="Lin Y.-C."/>
            <person name="Aerts A."/>
            <person name="Tisserant E."/>
            <person name="Veneault-Fourrey C."/>
            <person name="Joly D.L."/>
            <person name="Hacquard S."/>
            <person name="Amselem J."/>
            <person name="Cantarel B.L."/>
            <person name="Chiu R."/>
            <person name="Coutinho P.M."/>
            <person name="Feau N."/>
            <person name="Field M."/>
            <person name="Frey P."/>
            <person name="Gelhaye E."/>
            <person name="Goldberg J."/>
            <person name="Grabherr M.G."/>
            <person name="Kodira C.D."/>
            <person name="Kohler A."/>
            <person name="Kuees U."/>
            <person name="Lindquist E.A."/>
            <person name="Lucas S.M."/>
            <person name="Mago R."/>
            <person name="Mauceli E."/>
            <person name="Morin E."/>
            <person name="Murat C."/>
            <person name="Pangilinan J.L."/>
            <person name="Park R."/>
            <person name="Pearson M."/>
            <person name="Quesneville H."/>
            <person name="Rouhier N."/>
            <person name="Sakthikumar S."/>
            <person name="Salamov A.A."/>
            <person name="Schmutz J."/>
            <person name="Selles B."/>
            <person name="Shapiro H."/>
            <person name="Tanguay P."/>
            <person name="Tuskan G.A."/>
            <person name="Henrissat B."/>
            <person name="Van de Peer Y."/>
            <person name="Rouze P."/>
            <person name="Ellis J.G."/>
            <person name="Dodds P.N."/>
            <person name="Schein J.E."/>
            <person name="Zhong S."/>
            <person name="Hamelin R.C."/>
            <person name="Grigoriev I.V."/>
            <person name="Szabo L.J."/>
            <person name="Martin F."/>
        </authorList>
    </citation>
    <scope>NUCLEOTIDE SEQUENCE [LARGE SCALE GENOMIC DNA]</scope>
    <source>
        <strain evidence="6">98AG31 / pathotype 3-4-7</strain>
    </source>
</reference>
<evidence type="ECO:0000313" key="5">
    <source>
        <dbReference type="EMBL" id="EGF98688.1"/>
    </source>
</evidence>
<keyword evidence="3" id="KW-1133">Transmembrane helix</keyword>
<gene>
    <name evidence="5" type="ORF">MELLADRAFT_95496</name>
</gene>
<dbReference type="Gene3D" id="3.40.50.80">
    <property type="entry name" value="Nucleotide-binding domain of ferredoxin-NADP reductase (FNR) module"/>
    <property type="match status" value="1"/>
</dbReference>
<dbReference type="InterPro" id="IPR017927">
    <property type="entry name" value="FAD-bd_FR_type"/>
</dbReference>
<dbReference type="SUPFAM" id="SSF52343">
    <property type="entry name" value="Ferredoxin reductase-like, C-terminal NADP-linked domain"/>
    <property type="match status" value="1"/>
</dbReference>
<dbReference type="GO" id="GO:0006952">
    <property type="term" value="P:defense response"/>
    <property type="evidence" value="ECO:0007669"/>
    <property type="project" value="TreeGrafter"/>
</dbReference>
<sequence length="316" mass="35995">MLMVEKTQVRNETAFMIMYTQPGPFTGHVMLIMMALMYTTAQAKIKNQCFEAFWYTHHLAFFWAIGLYTHATGCFVRGALPGEKVECLGYNTYRFTLISGSLYFGERVYREIRSRYQNTKIQSVLIHPSGTIELRMIKSGFKYLPGQWVFLQIPELSRFQWHPFTISSAPDDPFVSVHIRQVGDFTNALGERLGATLELVNQLNLDVKNGIAGQDARYEDFIDLTHSLRSEIPLIRIDGPYGAPAEDVFKSDMAVLIGTGIGVTPFSSILKNIYFVDSAVDSNFSYMQQKGKLGVLRKVHFIWINKCDQSESRMDC</sequence>
<dbReference type="InterPro" id="IPR050369">
    <property type="entry name" value="RBOH/FRE"/>
</dbReference>
<dbReference type="Proteomes" id="UP000001072">
    <property type="component" value="Unassembled WGS sequence"/>
</dbReference>
<dbReference type="OrthoDB" id="167398at2759"/>
<dbReference type="InterPro" id="IPR017938">
    <property type="entry name" value="Riboflavin_synthase-like_b-brl"/>
</dbReference>
<keyword evidence="6" id="KW-1185">Reference proteome</keyword>
<dbReference type="EMBL" id="GL883171">
    <property type="protein sequence ID" value="EGF98688.1"/>
    <property type="molecule type" value="Genomic_DNA"/>
</dbReference>
<dbReference type="PRINTS" id="PR00466">
    <property type="entry name" value="GP91PHOX"/>
</dbReference>
<dbReference type="KEGG" id="mlr:MELLADRAFT_95496"/>
<dbReference type="GO" id="GO:0016175">
    <property type="term" value="F:superoxide-generating NAD(P)H oxidase activity"/>
    <property type="evidence" value="ECO:0007669"/>
    <property type="project" value="TreeGrafter"/>
</dbReference>
<keyword evidence="3" id="KW-0472">Membrane</keyword>
<dbReference type="CDD" id="cd06186">
    <property type="entry name" value="NOX_Duox_like_FAD_NADP"/>
    <property type="match status" value="1"/>
</dbReference>
<evidence type="ECO:0000256" key="2">
    <source>
        <dbReference type="ARBA" id="ARBA00023002"/>
    </source>
</evidence>
<dbReference type="PANTHER" id="PTHR11972:SF39">
    <property type="entry name" value="FAD-BINDING FR-TYPE DOMAIN-CONTAINING PROTEIN"/>
    <property type="match status" value="1"/>
</dbReference>
<dbReference type="GeneID" id="18937260"/>
<evidence type="ECO:0000256" key="3">
    <source>
        <dbReference type="SAM" id="Phobius"/>
    </source>
</evidence>
<evidence type="ECO:0000259" key="4">
    <source>
        <dbReference type="PROSITE" id="PS51384"/>
    </source>
</evidence>
<dbReference type="InterPro" id="IPR013112">
    <property type="entry name" value="FAD-bd_8"/>
</dbReference>
<protein>
    <recommendedName>
        <fullName evidence="4">FAD-binding FR-type domain-containing protein</fullName>
    </recommendedName>
</protein>
<feature type="transmembrane region" description="Helical" evidence="3">
    <location>
        <begin position="53"/>
        <end position="71"/>
    </location>
</feature>